<name>A0A1G7DP45_9BACT</name>
<gene>
    <name evidence="2" type="ORF">SAMN04487996_105299</name>
</gene>
<evidence type="ECO:0000256" key="1">
    <source>
        <dbReference type="SAM" id="MobiDB-lite"/>
    </source>
</evidence>
<reference evidence="3" key="1">
    <citation type="submission" date="2016-10" db="EMBL/GenBank/DDBJ databases">
        <authorList>
            <person name="Varghese N."/>
            <person name="Submissions S."/>
        </authorList>
    </citation>
    <scope>NUCLEOTIDE SEQUENCE [LARGE SCALE GENOMIC DNA]</scope>
    <source>
        <strain evidence="3">DSM 25329</strain>
    </source>
</reference>
<sequence>MRNFVKIKNNTTMKTPSQNRSAGKHGNALQAVPYLDLEATNASQLHEPVGSYARLDPATHGRIICEELTPEEEAMADDPNVKPFSHVGDSAAYVRRIRRDFRC</sequence>
<feature type="compositionally biased region" description="Polar residues" evidence="1">
    <location>
        <begin position="8"/>
        <end position="21"/>
    </location>
</feature>
<dbReference type="STRING" id="659014.SAMN04487996_105299"/>
<keyword evidence="3" id="KW-1185">Reference proteome</keyword>
<proteinExistence type="predicted"/>
<evidence type="ECO:0000313" key="2">
    <source>
        <dbReference type="EMBL" id="SDE53278.1"/>
    </source>
</evidence>
<dbReference type="AlphaFoldDB" id="A0A1G7DP45"/>
<dbReference type="EMBL" id="FNAN01000005">
    <property type="protein sequence ID" value="SDE53278.1"/>
    <property type="molecule type" value="Genomic_DNA"/>
</dbReference>
<evidence type="ECO:0000313" key="3">
    <source>
        <dbReference type="Proteomes" id="UP000198748"/>
    </source>
</evidence>
<organism evidence="2 3">
    <name type="scientific">Dyadobacter soli</name>
    <dbReference type="NCBI Taxonomy" id="659014"/>
    <lineage>
        <taxon>Bacteria</taxon>
        <taxon>Pseudomonadati</taxon>
        <taxon>Bacteroidota</taxon>
        <taxon>Cytophagia</taxon>
        <taxon>Cytophagales</taxon>
        <taxon>Spirosomataceae</taxon>
        <taxon>Dyadobacter</taxon>
    </lineage>
</organism>
<feature type="region of interest" description="Disordered" evidence="1">
    <location>
        <begin position="1"/>
        <end position="27"/>
    </location>
</feature>
<protein>
    <submittedName>
        <fullName evidence="2">Uncharacterized protein</fullName>
    </submittedName>
</protein>
<accession>A0A1G7DP45</accession>
<dbReference type="Proteomes" id="UP000198748">
    <property type="component" value="Unassembled WGS sequence"/>
</dbReference>